<sequence length="142" mass="15934">MRPAERIRLDMDSLHKHFSTQPPSGGAGDVSNRGRTALPISLEQPRTWQTTPLTHGAVHLRGFLCAGLSVQLSLGGPSFRIEIRRCTGWTVEDHPSRDILHRASSSRTTPMHPAINDFGDNRGRRQWRMAKCLPSVHSYLFL</sequence>
<evidence type="ECO:0000256" key="1">
    <source>
        <dbReference type="SAM" id="MobiDB-lite"/>
    </source>
</evidence>
<proteinExistence type="predicted"/>
<dbReference type="EMBL" id="JAULSX010000005">
    <property type="protein sequence ID" value="KAK3490892.1"/>
    <property type="molecule type" value="Genomic_DNA"/>
</dbReference>
<evidence type="ECO:0000313" key="3">
    <source>
        <dbReference type="Proteomes" id="UP001285908"/>
    </source>
</evidence>
<dbReference type="GeneID" id="87877382"/>
<dbReference type="AlphaFoldDB" id="A0AAJ0I602"/>
<accession>A0AAJ0I602</accession>
<comment type="caution">
    <text evidence="2">The sequence shown here is derived from an EMBL/GenBank/DDBJ whole genome shotgun (WGS) entry which is preliminary data.</text>
</comment>
<name>A0AAJ0I602_9PEZI</name>
<protein>
    <submittedName>
        <fullName evidence="2">Uncharacterized protein</fullName>
    </submittedName>
</protein>
<dbReference type="RefSeq" id="XP_062692075.1">
    <property type="nucleotide sequence ID" value="XM_062839760.1"/>
</dbReference>
<keyword evidence="3" id="KW-1185">Reference proteome</keyword>
<organism evidence="2 3">
    <name type="scientific">Neurospora hispaniola</name>
    <dbReference type="NCBI Taxonomy" id="588809"/>
    <lineage>
        <taxon>Eukaryota</taxon>
        <taxon>Fungi</taxon>
        <taxon>Dikarya</taxon>
        <taxon>Ascomycota</taxon>
        <taxon>Pezizomycotina</taxon>
        <taxon>Sordariomycetes</taxon>
        <taxon>Sordariomycetidae</taxon>
        <taxon>Sordariales</taxon>
        <taxon>Sordariaceae</taxon>
        <taxon>Neurospora</taxon>
    </lineage>
</organism>
<evidence type="ECO:0000313" key="2">
    <source>
        <dbReference type="EMBL" id="KAK3490892.1"/>
    </source>
</evidence>
<reference evidence="2 3" key="1">
    <citation type="journal article" date="2023" name="Mol. Phylogenet. Evol.">
        <title>Genome-scale phylogeny and comparative genomics of the fungal order Sordariales.</title>
        <authorList>
            <person name="Hensen N."/>
            <person name="Bonometti L."/>
            <person name="Westerberg I."/>
            <person name="Brannstrom I.O."/>
            <person name="Guillou S."/>
            <person name="Cros-Aarteil S."/>
            <person name="Calhoun S."/>
            <person name="Haridas S."/>
            <person name="Kuo A."/>
            <person name="Mondo S."/>
            <person name="Pangilinan J."/>
            <person name="Riley R."/>
            <person name="LaButti K."/>
            <person name="Andreopoulos B."/>
            <person name="Lipzen A."/>
            <person name="Chen C."/>
            <person name="Yan M."/>
            <person name="Daum C."/>
            <person name="Ng V."/>
            <person name="Clum A."/>
            <person name="Steindorff A."/>
            <person name="Ohm R.A."/>
            <person name="Martin F."/>
            <person name="Silar P."/>
            <person name="Natvig D.O."/>
            <person name="Lalanne C."/>
            <person name="Gautier V."/>
            <person name="Ament-Velasquez S.L."/>
            <person name="Kruys A."/>
            <person name="Hutchinson M.I."/>
            <person name="Powell A.J."/>
            <person name="Barry K."/>
            <person name="Miller A.N."/>
            <person name="Grigoriev I.V."/>
            <person name="Debuchy R."/>
            <person name="Gladieux P."/>
            <person name="Hiltunen Thoren M."/>
            <person name="Johannesson H."/>
        </authorList>
    </citation>
    <scope>NUCLEOTIDE SEQUENCE [LARGE SCALE GENOMIC DNA]</scope>
    <source>
        <strain evidence="2 3">FGSC 10403</strain>
    </source>
</reference>
<feature type="region of interest" description="Disordered" evidence="1">
    <location>
        <begin position="13"/>
        <end position="34"/>
    </location>
</feature>
<gene>
    <name evidence="2" type="ORF">B0T23DRAFT_421254</name>
</gene>
<dbReference type="Proteomes" id="UP001285908">
    <property type="component" value="Unassembled WGS sequence"/>
</dbReference>